<dbReference type="EMBL" id="CADEPM010000003">
    <property type="protein sequence ID" value="CAB3402249.1"/>
    <property type="molecule type" value="Genomic_DNA"/>
</dbReference>
<keyword evidence="2" id="KW-1185">Reference proteome</keyword>
<comment type="caution">
    <text evidence="1">The sequence shown here is derived from an EMBL/GenBank/DDBJ whole genome shotgun (WGS) entry which is preliminary data.</text>
</comment>
<dbReference type="Proteomes" id="UP000494206">
    <property type="component" value="Unassembled WGS sequence"/>
</dbReference>
<accession>A0A8S1EQN9</accession>
<protein>
    <submittedName>
        <fullName evidence="1">Uncharacterized protein</fullName>
    </submittedName>
</protein>
<evidence type="ECO:0000313" key="1">
    <source>
        <dbReference type="EMBL" id="CAB3402249.1"/>
    </source>
</evidence>
<proteinExistence type="predicted"/>
<sequence length="230" mass="26092">MPRKRKPEWPPENDQSRKLKFDNVCQTSTINWLNDPKIELHIKQENDDEDEYLNMTEFNEVEENSGIENGTESFLDSLKKYAKTTKNGSSTVPVANAMSSGLTGIQFNRRAVEALIPMFVRIHSKSPRKVDIAAAVLHGSLPGSSKAAGIATQMTYNILHNSNNSTFYANRSIYSDNQRKVYVKKCGREYLANVLKKKTLENPEVHSDEDPPIIMNDVLDYQDLKQQVNV</sequence>
<dbReference type="AlphaFoldDB" id="A0A8S1EQN9"/>
<gene>
    <name evidence="1" type="ORF">CBOVIS_LOCUS4891</name>
</gene>
<reference evidence="1 2" key="1">
    <citation type="submission" date="2020-04" db="EMBL/GenBank/DDBJ databases">
        <authorList>
            <person name="Laetsch R D."/>
            <person name="Stevens L."/>
            <person name="Kumar S."/>
            <person name="Blaxter L. M."/>
        </authorList>
    </citation>
    <scope>NUCLEOTIDE SEQUENCE [LARGE SCALE GENOMIC DNA]</scope>
</reference>
<name>A0A8S1EQN9_9PELO</name>
<organism evidence="1 2">
    <name type="scientific">Caenorhabditis bovis</name>
    <dbReference type="NCBI Taxonomy" id="2654633"/>
    <lineage>
        <taxon>Eukaryota</taxon>
        <taxon>Metazoa</taxon>
        <taxon>Ecdysozoa</taxon>
        <taxon>Nematoda</taxon>
        <taxon>Chromadorea</taxon>
        <taxon>Rhabditida</taxon>
        <taxon>Rhabditina</taxon>
        <taxon>Rhabditomorpha</taxon>
        <taxon>Rhabditoidea</taxon>
        <taxon>Rhabditidae</taxon>
        <taxon>Peloderinae</taxon>
        <taxon>Caenorhabditis</taxon>
    </lineage>
</organism>
<evidence type="ECO:0000313" key="2">
    <source>
        <dbReference type="Proteomes" id="UP000494206"/>
    </source>
</evidence>